<feature type="non-terminal residue" evidence="2">
    <location>
        <position position="58"/>
    </location>
</feature>
<dbReference type="Proteomes" id="UP000037510">
    <property type="component" value="Unassembled WGS sequence"/>
</dbReference>
<organism evidence="2 3">
    <name type="scientific">Operophtera brumata</name>
    <name type="common">Winter moth</name>
    <name type="synonym">Phalaena brumata</name>
    <dbReference type="NCBI Taxonomy" id="104452"/>
    <lineage>
        <taxon>Eukaryota</taxon>
        <taxon>Metazoa</taxon>
        <taxon>Ecdysozoa</taxon>
        <taxon>Arthropoda</taxon>
        <taxon>Hexapoda</taxon>
        <taxon>Insecta</taxon>
        <taxon>Pterygota</taxon>
        <taxon>Neoptera</taxon>
        <taxon>Endopterygota</taxon>
        <taxon>Lepidoptera</taxon>
        <taxon>Glossata</taxon>
        <taxon>Ditrysia</taxon>
        <taxon>Geometroidea</taxon>
        <taxon>Geometridae</taxon>
        <taxon>Larentiinae</taxon>
        <taxon>Operophtera</taxon>
    </lineage>
</organism>
<name>A0A0L7K4T3_OPEBR</name>
<dbReference type="EMBL" id="JTDY01011388">
    <property type="protein sequence ID" value="KOB56665.1"/>
    <property type="molecule type" value="Genomic_DNA"/>
</dbReference>
<keyword evidence="2" id="KW-0675">Receptor</keyword>
<sequence>MLSQEALEVLRTASARVELRVCRPPPDVLESVTPPDPPTPPARTPHPPHLPPLDPLNC</sequence>
<accession>A0A0L7K4T3</accession>
<feature type="compositionally biased region" description="Pro residues" evidence="1">
    <location>
        <begin position="34"/>
        <end position="58"/>
    </location>
</feature>
<keyword evidence="3" id="KW-1185">Reference proteome</keyword>
<reference evidence="2 3" key="1">
    <citation type="journal article" date="2015" name="Genome Biol. Evol.">
        <title>The genome of winter moth (Operophtera brumata) provides a genomic perspective on sexual dimorphism and phenology.</title>
        <authorList>
            <person name="Derks M.F."/>
            <person name="Smit S."/>
            <person name="Salis L."/>
            <person name="Schijlen E."/>
            <person name="Bossers A."/>
            <person name="Mateman C."/>
            <person name="Pijl A.S."/>
            <person name="de Ridder D."/>
            <person name="Groenen M.A."/>
            <person name="Visser M.E."/>
            <person name="Megens H.J."/>
        </authorList>
    </citation>
    <scope>NUCLEOTIDE SEQUENCE [LARGE SCALE GENOMIC DNA]</scope>
    <source>
        <strain evidence="2">WM2013NL</strain>
        <tissue evidence="2">Head and thorax</tissue>
    </source>
</reference>
<feature type="region of interest" description="Disordered" evidence="1">
    <location>
        <begin position="25"/>
        <end position="58"/>
    </location>
</feature>
<evidence type="ECO:0000256" key="1">
    <source>
        <dbReference type="SAM" id="MobiDB-lite"/>
    </source>
</evidence>
<evidence type="ECO:0000313" key="3">
    <source>
        <dbReference type="Proteomes" id="UP000037510"/>
    </source>
</evidence>
<proteinExistence type="predicted"/>
<comment type="caution">
    <text evidence="2">The sequence shown here is derived from an EMBL/GenBank/DDBJ whole genome shotgun (WGS) entry which is preliminary data.</text>
</comment>
<evidence type="ECO:0000313" key="2">
    <source>
        <dbReference type="EMBL" id="KOB56665.1"/>
    </source>
</evidence>
<dbReference type="AlphaFoldDB" id="A0A0L7K4T3"/>
<protein>
    <submittedName>
        <fullName evidence="2">Tyrosine-protein phosphatase non-receptor type 13</fullName>
    </submittedName>
</protein>
<gene>
    <name evidence="2" type="ORF">OBRU01_25966</name>
</gene>